<reference evidence="2" key="1">
    <citation type="submission" date="2018-02" db="EMBL/GenBank/DDBJ databases">
        <authorList>
            <person name="Cohen D.B."/>
            <person name="Kent A.D."/>
        </authorList>
    </citation>
    <scope>NUCLEOTIDE SEQUENCE</scope>
</reference>
<accession>A0A2N9HA17</accession>
<gene>
    <name evidence="2" type="ORF">FSB_LOCUS36600</name>
</gene>
<feature type="region of interest" description="Disordered" evidence="1">
    <location>
        <begin position="1"/>
        <end position="24"/>
    </location>
</feature>
<protein>
    <submittedName>
        <fullName evidence="2">Uncharacterized protein</fullName>
    </submittedName>
</protein>
<sequence length="204" mass="22626">MKEQIGFDSDSQPQPEPPATTRRPTAWLSGQICNHRGHAVKHGPRWFWVALSSDFRQQPPRGFLKLHNLHGSQPQPEPPATTRRPTAWLSAQICNHRGHAVKHGPRWFLVVLPKISGVFRCSDLHGSSDDPNGLEAAPRWFLVVGCSDQFGGFWLFKFPVVFGSNLHGSNGSTYNNNNGVLTTLLHPLPTSSLLHSLPDSSSQM</sequence>
<evidence type="ECO:0000256" key="1">
    <source>
        <dbReference type="SAM" id="MobiDB-lite"/>
    </source>
</evidence>
<evidence type="ECO:0000313" key="2">
    <source>
        <dbReference type="EMBL" id="SPD08718.1"/>
    </source>
</evidence>
<name>A0A2N9HA17_FAGSY</name>
<dbReference type="EMBL" id="OIVN01003090">
    <property type="protein sequence ID" value="SPD08718.1"/>
    <property type="molecule type" value="Genomic_DNA"/>
</dbReference>
<organism evidence="2">
    <name type="scientific">Fagus sylvatica</name>
    <name type="common">Beechnut</name>
    <dbReference type="NCBI Taxonomy" id="28930"/>
    <lineage>
        <taxon>Eukaryota</taxon>
        <taxon>Viridiplantae</taxon>
        <taxon>Streptophyta</taxon>
        <taxon>Embryophyta</taxon>
        <taxon>Tracheophyta</taxon>
        <taxon>Spermatophyta</taxon>
        <taxon>Magnoliopsida</taxon>
        <taxon>eudicotyledons</taxon>
        <taxon>Gunneridae</taxon>
        <taxon>Pentapetalae</taxon>
        <taxon>rosids</taxon>
        <taxon>fabids</taxon>
        <taxon>Fagales</taxon>
        <taxon>Fagaceae</taxon>
        <taxon>Fagus</taxon>
    </lineage>
</organism>
<dbReference type="AlphaFoldDB" id="A0A2N9HA17"/>
<proteinExistence type="predicted"/>